<accession>A0A4Q7NNS6</accession>
<gene>
    <name evidence="6" type="ORF">EV189_2322</name>
</gene>
<dbReference type="GO" id="GO:0006310">
    <property type="term" value="P:DNA recombination"/>
    <property type="evidence" value="ECO:0007669"/>
    <property type="project" value="InterPro"/>
</dbReference>
<dbReference type="PROSITE" id="PS50160">
    <property type="entry name" value="DNA_LIGASE_A3"/>
    <property type="match status" value="1"/>
</dbReference>
<feature type="domain" description="ATP-dependent DNA ligase family profile" evidence="5">
    <location>
        <begin position="102"/>
        <end position="223"/>
    </location>
</feature>
<comment type="catalytic activity">
    <reaction evidence="4">
        <text>ATP + (deoxyribonucleotide)n-3'-hydroxyl + 5'-phospho-(deoxyribonucleotide)m = (deoxyribonucleotide)n+m + AMP + diphosphate.</text>
        <dbReference type="EC" id="6.5.1.1"/>
    </reaction>
</comment>
<evidence type="ECO:0000256" key="4">
    <source>
        <dbReference type="ARBA" id="ARBA00034003"/>
    </source>
</evidence>
<dbReference type="GO" id="GO:0005524">
    <property type="term" value="F:ATP binding"/>
    <property type="evidence" value="ECO:0007669"/>
    <property type="project" value="InterPro"/>
</dbReference>
<dbReference type="EC" id="6.5.1.1" evidence="2"/>
<dbReference type="InterPro" id="IPR050191">
    <property type="entry name" value="ATP-dep_DNA_ligase"/>
</dbReference>
<dbReference type="AlphaFoldDB" id="A0A4Q7NNS6"/>
<protein>
    <recommendedName>
        <fullName evidence="2">DNA ligase (ATP)</fullName>
        <ecNumber evidence="2">6.5.1.1</ecNumber>
    </recommendedName>
</protein>
<dbReference type="Gene3D" id="2.40.50.140">
    <property type="entry name" value="Nucleic acid-binding proteins"/>
    <property type="match status" value="1"/>
</dbReference>
<comment type="similarity">
    <text evidence="1">Belongs to the ATP-dependent DNA ligase family.</text>
</comment>
<dbReference type="InterPro" id="IPR012340">
    <property type="entry name" value="NA-bd_OB-fold"/>
</dbReference>
<sequence>MSFVAPMLAVAGSLPAAYEDSAFGYEMKWDGVRAIVVTSASGVELWSRNGNEVSGAYPELRGLAGRSLVLDGEIVAFDAAGAISFAALQQRMHVRGASAVRQLMASVPVSLLLFDALSIGGRSLLDLPYSSRRAELESLGLSGPSWDVPPAFSGGGGAAALELSRAQRLEGVLAKRLTSVYEPGRRSADWLKIKHFATQEVVIGGWKPGEGRRSGAIGSLLCGLPVAGGGLRYVGNVGTGFSSAALDSALALLRPLEVAASPFVDEVPSLQRRGAHWVRPELVGEVAYGNWTPDGRLRHPSWRGWRPDKSPGDVVKE</sequence>
<dbReference type="EMBL" id="SGXD01000003">
    <property type="protein sequence ID" value="RZS86904.1"/>
    <property type="molecule type" value="Genomic_DNA"/>
</dbReference>
<dbReference type="GO" id="GO:0003910">
    <property type="term" value="F:DNA ligase (ATP) activity"/>
    <property type="evidence" value="ECO:0007669"/>
    <property type="project" value="UniProtKB-EC"/>
</dbReference>
<dbReference type="InterPro" id="IPR012310">
    <property type="entry name" value="DNA_ligase_ATP-dep_cent"/>
</dbReference>
<dbReference type="Proteomes" id="UP000293638">
    <property type="component" value="Unassembled WGS sequence"/>
</dbReference>
<dbReference type="RefSeq" id="WP_231116302.1">
    <property type="nucleotide sequence ID" value="NZ_SGXD01000003.1"/>
</dbReference>
<comment type="caution">
    <text evidence="6">The sequence shown here is derived from an EMBL/GenBank/DDBJ whole genome shotgun (WGS) entry which is preliminary data.</text>
</comment>
<dbReference type="SUPFAM" id="SSF50249">
    <property type="entry name" value="Nucleic acid-binding proteins"/>
    <property type="match status" value="1"/>
</dbReference>
<reference evidence="6 7" key="1">
    <citation type="submission" date="2019-02" db="EMBL/GenBank/DDBJ databases">
        <title>Genomic Encyclopedia of Type Strains, Phase IV (KMG-IV): sequencing the most valuable type-strain genomes for metagenomic binning, comparative biology and taxonomic classification.</title>
        <authorList>
            <person name="Goeker M."/>
        </authorList>
    </citation>
    <scope>NUCLEOTIDE SEQUENCE [LARGE SCALE GENOMIC DNA]</scope>
    <source>
        <strain evidence="6 7">DSM 45622</strain>
    </source>
</reference>
<dbReference type="PANTHER" id="PTHR45674">
    <property type="entry name" value="DNA LIGASE 1/3 FAMILY MEMBER"/>
    <property type="match status" value="1"/>
</dbReference>
<evidence type="ECO:0000313" key="6">
    <source>
        <dbReference type="EMBL" id="RZS86904.1"/>
    </source>
</evidence>
<dbReference type="SUPFAM" id="SSF56091">
    <property type="entry name" value="DNA ligase/mRNA capping enzyme, catalytic domain"/>
    <property type="match status" value="1"/>
</dbReference>
<dbReference type="CDD" id="cd07971">
    <property type="entry name" value="OBF_DNA_ligase_LigD"/>
    <property type="match status" value="1"/>
</dbReference>
<dbReference type="InterPro" id="IPR012309">
    <property type="entry name" value="DNA_ligase_ATP-dep_C"/>
</dbReference>
<proteinExistence type="inferred from homology"/>
<dbReference type="GO" id="GO:0006281">
    <property type="term" value="P:DNA repair"/>
    <property type="evidence" value="ECO:0007669"/>
    <property type="project" value="InterPro"/>
</dbReference>
<organism evidence="6 7">
    <name type="scientific">Motilibacter rhizosphaerae</name>
    <dbReference type="NCBI Taxonomy" id="598652"/>
    <lineage>
        <taxon>Bacteria</taxon>
        <taxon>Bacillati</taxon>
        <taxon>Actinomycetota</taxon>
        <taxon>Actinomycetes</taxon>
        <taxon>Motilibacterales</taxon>
        <taxon>Motilibacteraceae</taxon>
        <taxon>Motilibacter</taxon>
    </lineage>
</organism>
<keyword evidence="7" id="KW-1185">Reference proteome</keyword>
<evidence type="ECO:0000256" key="1">
    <source>
        <dbReference type="ARBA" id="ARBA00007572"/>
    </source>
</evidence>
<dbReference type="CDD" id="cd07906">
    <property type="entry name" value="Adenylation_DNA_ligase_LigD_LigC"/>
    <property type="match status" value="1"/>
</dbReference>
<dbReference type="Gene3D" id="3.30.1490.70">
    <property type="match status" value="1"/>
</dbReference>
<dbReference type="InterPro" id="IPR016059">
    <property type="entry name" value="DNA_ligase_ATP-dep_CS"/>
</dbReference>
<evidence type="ECO:0000256" key="3">
    <source>
        <dbReference type="ARBA" id="ARBA00022598"/>
    </source>
</evidence>
<evidence type="ECO:0000313" key="7">
    <source>
        <dbReference type="Proteomes" id="UP000293638"/>
    </source>
</evidence>
<dbReference type="InterPro" id="IPR014146">
    <property type="entry name" value="LigD_ligase_dom"/>
</dbReference>
<dbReference type="Gene3D" id="3.30.470.30">
    <property type="entry name" value="DNA ligase/mRNA capping enzyme"/>
    <property type="match status" value="1"/>
</dbReference>
<name>A0A4Q7NNS6_9ACTN</name>
<dbReference type="NCBIfam" id="TIGR02779">
    <property type="entry name" value="NHEJ_ligase_lig"/>
    <property type="match status" value="1"/>
</dbReference>
<dbReference type="PANTHER" id="PTHR45674:SF4">
    <property type="entry name" value="DNA LIGASE 1"/>
    <property type="match status" value="1"/>
</dbReference>
<dbReference type="Pfam" id="PF01068">
    <property type="entry name" value="DNA_ligase_A_M"/>
    <property type="match status" value="1"/>
</dbReference>
<keyword evidence="3" id="KW-0436">Ligase</keyword>
<evidence type="ECO:0000259" key="5">
    <source>
        <dbReference type="PROSITE" id="PS50160"/>
    </source>
</evidence>
<evidence type="ECO:0000256" key="2">
    <source>
        <dbReference type="ARBA" id="ARBA00012727"/>
    </source>
</evidence>
<dbReference type="PROSITE" id="PS00333">
    <property type="entry name" value="DNA_LIGASE_A2"/>
    <property type="match status" value="1"/>
</dbReference>
<dbReference type="Pfam" id="PF04679">
    <property type="entry name" value="DNA_ligase_A_C"/>
    <property type="match status" value="1"/>
</dbReference>